<evidence type="ECO:0000256" key="1">
    <source>
        <dbReference type="ARBA" id="ARBA00004141"/>
    </source>
</evidence>
<evidence type="ECO:0000256" key="12">
    <source>
        <dbReference type="SAM" id="Phobius"/>
    </source>
</evidence>
<dbReference type="AlphaFoldDB" id="A0A8J9UTI1"/>
<evidence type="ECO:0000256" key="4">
    <source>
        <dbReference type="ARBA" id="ARBA00022679"/>
    </source>
</evidence>
<keyword evidence="8" id="KW-0012">Acyltransferase</keyword>
<dbReference type="GO" id="GO:0016020">
    <property type="term" value="C:membrane"/>
    <property type="evidence" value="ECO:0007669"/>
    <property type="project" value="UniProtKB-SubCell"/>
</dbReference>
<dbReference type="PANTHER" id="PTHR13906">
    <property type="entry name" value="PORCUPINE"/>
    <property type="match status" value="1"/>
</dbReference>
<evidence type="ECO:0000256" key="8">
    <source>
        <dbReference type="ARBA" id="ARBA00023315"/>
    </source>
</evidence>
<feature type="transmembrane region" description="Helical" evidence="12">
    <location>
        <begin position="364"/>
        <end position="390"/>
    </location>
</feature>
<protein>
    <recommendedName>
        <fullName evidence="10">Lysophospholipid acyltransferase 7</fullName>
    </recommendedName>
</protein>
<evidence type="ECO:0000313" key="14">
    <source>
        <dbReference type="Proteomes" id="UP000838878"/>
    </source>
</evidence>
<proteinExistence type="inferred from homology"/>
<gene>
    <name evidence="13" type="ORF">BINO364_LOCUS5774</name>
</gene>
<evidence type="ECO:0000256" key="2">
    <source>
        <dbReference type="ARBA" id="ARBA00005074"/>
    </source>
</evidence>
<evidence type="ECO:0000256" key="9">
    <source>
        <dbReference type="ARBA" id="ARBA00025707"/>
    </source>
</evidence>
<dbReference type="PANTHER" id="PTHR13906:SF16">
    <property type="entry name" value="LYSOPHOSPHOLIPID ACYLTRANSFERASE 7"/>
    <property type="match status" value="1"/>
</dbReference>
<dbReference type="OrthoDB" id="7663182at2759"/>
<evidence type="ECO:0000256" key="6">
    <source>
        <dbReference type="ARBA" id="ARBA00022989"/>
    </source>
</evidence>
<evidence type="ECO:0000256" key="7">
    <source>
        <dbReference type="ARBA" id="ARBA00023136"/>
    </source>
</evidence>
<keyword evidence="7 12" id="KW-0472">Membrane</keyword>
<evidence type="ECO:0000256" key="5">
    <source>
        <dbReference type="ARBA" id="ARBA00022692"/>
    </source>
</evidence>
<comment type="subcellular location">
    <subcellularLocation>
        <location evidence="1">Membrane</location>
        <topology evidence="1">Multi-pass membrane protein</topology>
    </subcellularLocation>
</comment>
<comment type="pathway">
    <text evidence="2">Lipid metabolism; phospholipid metabolism.</text>
</comment>
<dbReference type="GO" id="GO:0071617">
    <property type="term" value="F:lysophospholipid acyltransferase activity"/>
    <property type="evidence" value="ECO:0007669"/>
    <property type="project" value="TreeGrafter"/>
</dbReference>
<dbReference type="Proteomes" id="UP000838878">
    <property type="component" value="Chromosome 14"/>
</dbReference>
<organism evidence="13 14">
    <name type="scientific">Brenthis ino</name>
    <name type="common">lesser marbled fritillary</name>
    <dbReference type="NCBI Taxonomy" id="405034"/>
    <lineage>
        <taxon>Eukaryota</taxon>
        <taxon>Metazoa</taxon>
        <taxon>Ecdysozoa</taxon>
        <taxon>Arthropoda</taxon>
        <taxon>Hexapoda</taxon>
        <taxon>Insecta</taxon>
        <taxon>Pterygota</taxon>
        <taxon>Neoptera</taxon>
        <taxon>Endopterygota</taxon>
        <taxon>Lepidoptera</taxon>
        <taxon>Glossata</taxon>
        <taxon>Ditrysia</taxon>
        <taxon>Papilionoidea</taxon>
        <taxon>Nymphalidae</taxon>
        <taxon>Heliconiinae</taxon>
        <taxon>Argynnini</taxon>
        <taxon>Brenthis</taxon>
    </lineage>
</organism>
<keyword evidence="4" id="KW-0808">Transferase</keyword>
<evidence type="ECO:0000256" key="3">
    <source>
        <dbReference type="ARBA" id="ARBA00010323"/>
    </source>
</evidence>
<reference evidence="13" key="1">
    <citation type="submission" date="2021-12" db="EMBL/GenBank/DDBJ databases">
        <authorList>
            <person name="Martin H S."/>
        </authorList>
    </citation>
    <scope>NUCLEOTIDE SEQUENCE</scope>
</reference>
<keyword evidence="5 12" id="KW-0812">Transmembrane</keyword>
<evidence type="ECO:0000256" key="11">
    <source>
        <dbReference type="SAM" id="MobiDB-lite"/>
    </source>
</evidence>
<dbReference type="GO" id="GO:0044233">
    <property type="term" value="C:mitochondria-associated endoplasmic reticulum membrane contact site"/>
    <property type="evidence" value="ECO:0007669"/>
    <property type="project" value="TreeGrafter"/>
</dbReference>
<feature type="non-terminal residue" evidence="13">
    <location>
        <position position="495"/>
    </location>
</feature>
<comment type="pathway">
    <text evidence="9">Phospholipid metabolism.</text>
</comment>
<feature type="transmembrane region" description="Helical" evidence="12">
    <location>
        <begin position="64"/>
        <end position="93"/>
    </location>
</feature>
<feature type="transmembrane region" description="Helical" evidence="12">
    <location>
        <begin position="448"/>
        <end position="467"/>
    </location>
</feature>
<keyword evidence="14" id="KW-1185">Reference proteome</keyword>
<feature type="transmembrane region" description="Helical" evidence="12">
    <location>
        <begin position="114"/>
        <end position="134"/>
    </location>
</feature>
<dbReference type="Pfam" id="PF03062">
    <property type="entry name" value="MBOAT"/>
    <property type="match status" value="1"/>
</dbReference>
<keyword evidence="6 12" id="KW-1133">Transmembrane helix</keyword>
<evidence type="ECO:0000256" key="10">
    <source>
        <dbReference type="ARBA" id="ARBA00093678"/>
    </source>
</evidence>
<feature type="region of interest" description="Disordered" evidence="11">
    <location>
        <begin position="475"/>
        <end position="495"/>
    </location>
</feature>
<comment type="similarity">
    <text evidence="3">Belongs to the membrane-bound acyltransferase family.</text>
</comment>
<name>A0A8J9UTI1_9NEOP</name>
<dbReference type="InterPro" id="IPR049941">
    <property type="entry name" value="LPLAT_7/PORCN-like"/>
</dbReference>
<dbReference type="EMBL" id="OV170234">
    <property type="protein sequence ID" value="CAH0719432.1"/>
    <property type="molecule type" value="Genomic_DNA"/>
</dbReference>
<evidence type="ECO:0000313" key="13">
    <source>
        <dbReference type="EMBL" id="CAH0719432.1"/>
    </source>
</evidence>
<dbReference type="GO" id="GO:0030258">
    <property type="term" value="P:lipid modification"/>
    <property type="evidence" value="ECO:0007669"/>
    <property type="project" value="TreeGrafter"/>
</dbReference>
<sequence length="495" mass="58014">MLAFIAKNLNDIVYLSLLLFSVFIGPYYRKLKTIEAKKWAGTILGLSLIVTVSGYSSVHPILSGLLGILAIKAATIKYCHVVTFFLMFGYLFFFRLADKFGFSLSSGQTNLIEMIIVLRVVGVAFEMNGSWLALAKTKNKDEKEDQKEKSVKDRDDDFLELINPNIVDLFHYSFNYIGLLTGPYYRYRTFDDYFHLPYSKYVDCFGFTINTLKTVPLYISLYLAFSNLWPLDYILTEEHNNRNFLYRMLYPWVLFAAFRQRIYSGMTLAESVCTSAGLGAYPVQGRNRTGHGPTVGYLKLKQMSEEEAKSAEYDFNTVESMDVWGCETVVTLRDSMKVWNKAVQYWVAMVVYKRFPVKILKIHAALFVSVIWHGFHAGYFFCIYFCPFYLMAEDIYYKLYYKDATGMKKKIIGFIMWFLRSHSESYQAAAFLLLSFDRIWIYYSSVYHYWYGVWFTFLILGMVLNQVHRTTRPKKIKEEKKEEEKKEEEKKEEFK</sequence>
<accession>A0A8J9UTI1</accession>
<feature type="compositionally biased region" description="Basic and acidic residues" evidence="11">
    <location>
        <begin position="476"/>
        <end position="495"/>
    </location>
</feature>
<dbReference type="InterPro" id="IPR004299">
    <property type="entry name" value="MBOAT_fam"/>
</dbReference>
<feature type="transmembrane region" description="Helical" evidence="12">
    <location>
        <begin position="12"/>
        <end position="28"/>
    </location>
</feature>
<dbReference type="GO" id="GO:0006661">
    <property type="term" value="P:phosphatidylinositol biosynthetic process"/>
    <property type="evidence" value="ECO:0007669"/>
    <property type="project" value="TreeGrafter"/>
</dbReference>